<proteinExistence type="predicted"/>
<protein>
    <recommendedName>
        <fullName evidence="2">Retrotransposon gag domain-containing protein</fullName>
    </recommendedName>
</protein>
<evidence type="ECO:0000256" key="1">
    <source>
        <dbReference type="SAM" id="MobiDB-lite"/>
    </source>
</evidence>
<reference evidence="4" key="1">
    <citation type="journal article" date="2019" name="Gigascience">
        <title>De novo genome assembly of the endangered Acer yangbiense, a plant species with extremely small populations endemic to Yunnan Province, China.</title>
        <authorList>
            <person name="Yang J."/>
            <person name="Wariss H.M."/>
            <person name="Tao L."/>
            <person name="Zhang R."/>
            <person name="Yun Q."/>
            <person name="Hollingsworth P."/>
            <person name="Dao Z."/>
            <person name="Luo G."/>
            <person name="Guo H."/>
            <person name="Ma Y."/>
            <person name="Sun W."/>
        </authorList>
    </citation>
    <scope>NUCLEOTIDE SEQUENCE [LARGE SCALE GENOMIC DNA]</scope>
    <source>
        <strain evidence="4">cv. Malutang</strain>
    </source>
</reference>
<dbReference type="Proteomes" id="UP000323000">
    <property type="component" value="Chromosome 13"/>
</dbReference>
<evidence type="ECO:0000313" key="4">
    <source>
        <dbReference type="Proteomes" id="UP000323000"/>
    </source>
</evidence>
<dbReference type="Gene3D" id="2.40.70.10">
    <property type="entry name" value="Acid Proteases"/>
    <property type="match status" value="1"/>
</dbReference>
<feature type="region of interest" description="Disordered" evidence="1">
    <location>
        <begin position="340"/>
        <end position="386"/>
    </location>
</feature>
<dbReference type="AlphaFoldDB" id="A0A5C7GTM9"/>
<feature type="compositionally biased region" description="Basic and acidic residues" evidence="1">
    <location>
        <begin position="348"/>
        <end position="376"/>
    </location>
</feature>
<dbReference type="InterPro" id="IPR005162">
    <property type="entry name" value="Retrotrans_gag_dom"/>
</dbReference>
<accession>A0A5C7GTM9</accession>
<dbReference type="InterPro" id="IPR021109">
    <property type="entry name" value="Peptidase_aspartic_dom_sf"/>
</dbReference>
<evidence type="ECO:0000259" key="2">
    <source>
        <dbReference type="Pfam" id="PF03732"/>
    </source>
</evidence>
<gene>
    <name evidence="3" type="ORF">EZV62_027229</name>
</gene>
<evidence type="ECO:0000313" key="3">
    <source>
        <dbReference type="EMBL" id="TXG47935.1"/>
    </source>
</evidence>
<dbReference type="OrthoDB" id="1939491at2759"/>
<keyword evidence="4" id="KW-1185">Reference proteome</keyword>
<sequence length="593" mass="66373">MTFYLRMTTFSAAKKEFIIEVENEALTGGSVGGRCVLKTSMVGRNQLGAWETSYHAVIKQLLAVAFVLLFDINTQNVEYFGREISSSRLGDFFFNSGVKMTLADTKERVTRLEKILGDPPLKSCSEVVAVLDQLVEPRELSLLMQQAHTDLMKDLEAKFEKVRSDQTDLTEGMAAKVKLLEDEIAVLRRALNNPNTSEECPMSKIKVPEPKQFNGSRNAKELENFLWDMEQYFKAARIPDREQVSITSMYLSGDVKLWWRTRMADDLSAGRPSIVVWESLKKKLKDQFLPCNTSWLARENLKKLKQTGLQTWAQTELRRQGVKDIPSAMATAEGLVDFRMSSSTSSNTEKKKSVDSKKGKNTDWKKKFEGKKKEGGTTKGNELQQNKGKTQTQGCFICGGPHFARECPKKEKVNAIISQDDDACDTSCAGPSRVNPLQLLNTLSVERQQSYRDRLGLNLLESTSRIKAVNSGAMPVRGVAETTLKVGSWQGRCSLMVVPLDDFDLILGVEFFVKAKAMLLPYLRGILIGDEESPCFVQACGGTQDIKQGKDKGTVISAKQVDKGLRKGQMTYMAALVQIKPDVLRYLTKLVQY</sequence>
<name>A0A5C7GTM9_9ROSI</name>
<feature type="domain" description="Retrotransposon gag" evidence="2">
    <location>
        <begin position="246"/>
        <end position="308"/>
    </location>
</feature>
<comment type="caution">
    <text evidence="3">The sequence shown here is derived from an EMBL/GenBank/DDBJ whole genome shotgun (WGS) entry which is preliminary data.</text>
</comment>
<organism evidence="3 4">
    <name type="scientific">Acer yangbiense</name>
    <dbReference type="NCBI Taxonomy" id="1000413"/>
    <lineage>
        <taxon>Eukaryota</taxon>
        <taxon>Viridiplantae</taxon>
        <taxon>Streptophyta</taxon>
        <taxon>Embryophyta</taxon>
        <taxon>Tracheophyta</taxon>
        <taxon>Spermatophyta</taxon>
        <taxon>Magnoliopsida</taxon>
        <taxon>eudicotyledons</taxon>
        <taxon>Gunneridae</taxon>
        <taxon>Pentapetalae</taxon>
        <taxon>rosids</taxon>
        <taxon>malvids</taxon>
        <taxon>Sapindales</taxon>
        <taxon>Sapindaceae</taxon>
        <taxon>Hippocastanoideae</taxon>
        <taxon>Acereae</taxon>
        <taxon>Acer</taxon>
    </lineage>
</organism>
<dbReference type="Pfam" id="PF03732">
    <property type="entry name" value="Retrotrans_gag"/>
    <property type="match status" value="1"/>
</dbReference>
<dbReference type="EMBL" id="VAHF01000013">
    <property type="protein sequence ID" value="TXG47935.1"/>
    <property type="molecule type" value="Genomic_DNA"/>
</dbReference>